<proteinExistence type="predicted"/>
<protein>
    <submittedName>
        <fullName evidence="1">Uncharacterized protein</fullName>
    </submittedName>
</protein>
<dbReference type="AlphaFoldDB" id="A0A6G8KW80"/>
<name>A0A6G8KW80_9MICO</name>
<dbReference type="KEGG" id="blut:EW640_06005"/>
<organism evidence="1 2">
    <name type="scientific">Brevibacterium luteolum</name>
    <dbReference type="NCBI Taxonomy" id="199591"/>
    <lineage>
        <taxon>Bacteria</taxon>
        <taxon>Bacillati</taxon>
        <taxon>Actinomycetota</taxon>
        <taxon>Actinomycetes</taxon>
        <taxon>Micrococcales</taxon>
        <taxon>Brevibacteriaceae</taxon>
        <taxon>Brevibacterium</taxon>
    </lineage>
</organism>
<dbReference type="RefSeq" id="WP_165883334.1">
    <property type="nucleotide sequence ID" value="NZ_CP035810.1"/>
</dbReference>
<gene>
    <name evidence="1" type="ORF">EW640_06005</name>
</gene>
<evidence type="ECO:0000313" key="2">
    <source>
        <dbReference type="Proteomes" id="UP000501518"/>
    </source>
</evidence>
<dbReference type="EMBL" id="CP035810">
    <property type="protein sequence ID" value="QIN28883.1"/>
    <property type="molecule type" value="Genomic_DNA"/>
</dbReference>
<evidence type="ECO:0000313" key="1">
    <source>
        <dbReference type="EMBL" id="QIN28883.1"/>
    </source>
</evidence>
<sequence>MSELFGGYNSFFRRGFGSHDCIFADSVGVCLTERAEDRFKEAVYFASHMESGYHDPQKFRYALGAFLSAYASVSEIMRKELEFRGRWGEWKEYIKGVPESISVNEYDPALTRARNINIHQKSVFAGSYCEIGLYRGRSHKLSLGKDIDWDISSAELIDRFWDSDFAKLMLDVEHSAYGEQYGVRRIYRIRQISSDLPESDRGLDIVQIVRRALLRLYDRIGFAHTMDGEKVELMDGGEVVNDFTYNLVTILLESDVNPDLPKRWGWPDLGEELWPVSNF</sequence>
<accession>A0A6G8KW80</accession>
<dbReference type="Proteomes" id="UP000501518">
    <property type="component" value="Chromosome"/>
</dbReference>
<reference evidence="1 2" key="1">
    <citation type="submission" date="2019-02" db="EMBL/GenBank/DDBJ databases">
        <title>Complete Genome Sequence and Methylome Analysis of Brevibacterium luteolum NEB1784.</title>
        <authorList>
            <person name="Fomenkov A."/>
            <person name="Roberts R.J."/>
        </authorList>
    </citation>
    <scope>NUCLEOTIDE SEQUENCE [LARGE SCALE GENOMIC DNA]</scope>
    <source>
        <strain evidence="1 2">NEB1784</strain>
    </source>
</reference>